<keyword evidence="1" id="KW-1133">Transmembrane helix</keyword>
<dbReference type="AlphaFoldDB" id="A0A0F9P171"/>
<comment type="caution">
    <text evidence="2">The sequence shown here is derived from an EMBL/GenBank/DDBJ whole genome shotgun (WGS) entry which is preliminary data.</text>
</comment>
<name>A0A0F9P171_9ZZZZ</name>
<proteinExistence type="predicted"/>
<feature type="transmembrane region" description="Helical" evidence="1">
    <location>
        <begin position="6"/>
        <end position="26"/>
    </location>
</feature>
<reference evidence="2" key="1">
    <citation type="journal article" date="2015" name="Nature">
        <title>Complex archaea that bridge the gap between prokaryotes and eukaryotes.</title>
        <authorList>
            <person name="Spang A."/>
            <person name="Saw J.H."/>
            <person name="Jorgensen S.L."/>
            <person name="Zaremba-Niedzwiedzka K."/>
            <person name="Martijn J."/>
            <person name="Lind A.E."/>
            <person name="van Eijk R."/>
            <person name="Schleper C."/>
            <person name="Guy L."/>
            <person name="Ettema T.J."/>
        </authorList>
    </citation>
    <scope>NUCLEOTIDE SEQUENCE</scope>
</reference>
<keyword evidence="1" id="KW-0472">Membrane</keyword>
<sequence length="84" mass="9161">MNTLLTVSLVILTVGVILYIISALLLDYYKNKEGKFDYGNDGWELTVKGGIVPRWVSAMGVISLLIIAIGVVTTVITLIAFYPV</sequence>
<protein>
    <submittedName>
        <fullName evidence="2">Uncharacterized protein</fullName>
    </submittedName>
</protein>
<dbReference type="EMBL" id="LAZR01006090">
    <property type="protein sequence ID" value="KKM94815.1"/>
    <property type="molecule type" value="Genomic_DNA"/>
</dbReference>
<gene>
    <name evidence="2" type="ORF">LCGC14_1194410</name>
</gene>
<keyword evidence="1" id="KW-0812">Transmembrane</keyword>
<organism evidence="2">
    <name type="scientific">marine sediment metagenome</name>
    <dbReference type="NCBI Taxonomy" id="412755"/>
    <lineage>
        <taxon>unclassified sequences</taxon>
        <taxon>metagenomes</taxon>
        <taxon>ecological metagenomes</taxon>
    </lineage>
</organism>
<evidence type="ECO:0000256" key="1">
    <source>
        <dbReference type="SAM" id="Phobius"/>
    </source>
</evidence>
<evidence type="ECO:0000313" key="2">
    <source>
        <dbReference type="EMBL" id="KKM94815.1"/>
    </source>
</evidence>
<accession>A0A0F9P171</accession>
<feature type="transmembrane region" description="Helical" evidence="1">
    <location>
        <begin position="55"/>
        <end position="82"/>
    </location>
</feature>